<dbReference type="PANTHER" id="PTHR35007:SF1">
    <property type="entry name" value="PILUS ASSEMBLY PROTEIN"/>
    <property type="match status" value="1"/>
</dbReference>
<keyword evidence="5 6" id="KW-0472">Membrane</keyword>
<comment type="subcellular location">
    <subcellularLocation>
        <location evidence="1">Cell membrane</location>
        <topology evidence="1">Multi-pass membrane protein</topology>
    </subcellularLocation>
</comment>
<evidence type="ECO:0000256" key="1">
    <source>
        <dbReference type="ARBA" id="ARBA00004651"/>
    </source>
</evidence>
<keyword evidence="2" id="KW-1003">Cell membrane</keyword>
<keyword evidence="9" id="KW-1185">Reference proteome</keyword>
<evidence type="ECO:0000313" key="9">
    <source>
        <dbReference type="Proteomes" id="UP001501490"/>
    </source>
</evidence>
<dbReference type="InterPro" id="IPR018076">
    <property type="entry name" value="T2SS_GspF_dom"/>
</dbReference>
<name>A0ABP7ATB7_9ACTN</name>
<keyword evidence="3 6" id="KW-0812">Transmembrane</keyword>
<reference evidence="9" key="1">
    <citation type="journal article" date="2019" name="Int. J. Syst. Evol. Microbiol.">
        <title>The Global Catalogue of Microorganisms (GCM) 10K type strain sequencing project: providing services to taxonomists for standard genome sequencing and annotation.</title>
        <authorList>
            <consortium name="The Broad Institute Genomics Platform"/>
            <consortium name="The Broad Institute Genome Sequencing Center for Infectious Disease"/>
            <person name="Wu L."/>
            <person name="Ma J."/>
        </authorList>
    </citation>
    <scope>NUCLEOTIDE SEQUENCE [LARGE SCALE GENOMIC DNA]</scope>
    <source>
        <strain evidence="9">JCM 16929</strain>
    </source>
</reference>
<feature type="transmembrane region" description="Helical" evidence="6">
    <location>
        <begin position="6"/>
        <end position="30"/>
    </location>
</feature>
<sequence>MTSLFGMPVAVIVALVVCALAVGVVVYLLAGPRPKQLEFSRRRPGVAPPDSTLTRATAAVTTVLDRFLRSRGSRSSTEAVLELAGIRMRPQDFLLILIAGVLSGAALGAVLGGLLPALLLALLVPVAAKVFLGLKTSKRQRAFEAQLDDAMQMLAGNLRAGHSLLQALDAMAREAPAPLSEEFTRVINETRVGRDAGHALEEVATRMNSKDMTWIAHAITINRNVGGNLAEVLDQVGATIRERGQIKRQVQTLSAEGRLSAIVLMVLPIGVAGFLLVVNPGYLAKFSQSLLGYGLLVIAAALMVAGGVWLRKVTILKF</sequence>
<accession>A0ABP7ATB7</accession>
<dbReference type="Proteomes" id="UP001501490">
    <property type="component" value="Unassembled WGS sequence"/>
</dbReference>
<dbReference type="Gene3D" id="1.20.81.30">
    <property type="entry name" value="Type II secretion system (T2SS), domain F"/>
    <property type="match status" value="1"/>
</dbReference>
<feature type="transmembrane region" description="Helical" evidence="6">
    <location>
        <begin position="290"/>
        <end position="310"/>
    </location>
</feature>
<evidence type="ECO:0000256" key="6">
    <source>
        <dbReference type="SAM" id="Phobius"/>
    </source>
</evidence>
<feature type="transmembrane region" description="Helical" evidence="6">
    <location>
        <begin position="257"/>
        <end position="278"/>
    </location>
</feature>
<dbReference type="RefSeq" id="WP_344809241.1">
    <property type="nucleotide sequence ID" value="NZ_BAABAB010000050.1"/>
</dbReference>
<feature type="transmembrane region" description="Helical" evidence="6">
    <location>
        <begin position="117"/>
        <end position="134"/>
    </location>
</feature>
<gene>
    <name evidence="8" type="ORF">GCM10022236_47140</name>
</gene>
<organism evidence="8 9">
    <name type="scientific">Microlunatus ginsengisoli</name>
    <dbReference type="NCBI Taxonomy" id="363863"/>
    <lineage>
        <taxon>Bacteria</taxon>
        <taxon>Bacillati</taxon>
        <taxon>Actinomycetota</taxon>
        <taxon>Actinomycetes</taxon>
        <taxon>Propionibacteriales</taxon>
        <taxon>Propionibacteriaceae</taxon>
        <taxon>Microlunatus</taxon>
    </lineage>
</organism>
<keyword evidence="4 6" id="KW-1133">Transmembrane helix</keyword>
<evidence type="ECO:0000313" key="8">
    <source>
        <dbReference type="EMBL" id="GAA3639224.1"/>
    </source>
</evidence>
<evidence type="ECO:0000256" key="5">
    <source>
        <dbReference type="ARBA" id="ARBA00023136"/>
    </source>
</evidence>
<evidence type="ECO:0000256" key="3">
    <source>
        <dbReference type="ARBA" id="ARBA00022692"/>
    </source>
</evidence>
<dbReference type="InterPro" id="IPR042094">
    <property type="entry name" value="T2SS_GspF_sf"/>
</dbReference>
<feature type="domain" description="Type II secretion system protein GspF" evidence="7">
    <location>
        <begin position="152"/>
        <end position="276"/>
    </location>
</feature>
<dbReference type="PANTHER" id="PTHR35007">
    <property type="entry name" value="INTEGRAL MEMBRANE PROTEIN-RELATED"/>
    <property type="match status" value="1"/>
</dbReference>
<dbReference type="Pfam" id="PF00482">
    <property type="entry name" value="T2SSF"/>
    <property type="match status" value="1"/>
</dbReference>
<evidence type="ECO:0000256" key="4">
    <source>
        <dbReference type="ARBA" id="ARBA00022989"/>
    </source>
</evidence>
<evidence type="ECO:0000259" key="7">
    <source>
        <dbReference type="Pfam" id="PF00482"/>
    </source>
</evidence>
<evidence type="ECO:0000256" key="2">
    <source>
        <dbReference type="ARBA" id="ARBA00022475"/>
    </source>
</evidence>
<proteinExistence type="predicted"/>
<feature type="transmembrane region" description="Helical" evidence="6">
    <location>
        <begin position="93"/>
        <end position="111"/>
    </location>
</feature>
<dbReference type="EMBL" id="BAABAB010000050">
    <property type="protein sequence ID" value="GAA3639224.1"/>
    <property type="molecule type" value="Genomic_DNA"/>
</dbReference>
<protein>
    <recommendedName>
        <fullName evidence="7">Type II secretion system protein GspF domain-containing protein</fullName>
    </recommendedName>
</protein>
<comment type="caution">
    <text evidence="8">The sequence shown here is derived from an EMBL/GenBank/DDBJ whole genome shotgun (WGS) entry which is preliminary data.</text>
</comment>